<proteinExistence type="predicted"/>
<feature type="region of interest" description="Disordered" evidence="1">
    <location>
        <begin position="107"/>
        <end position="207"/>
    </location>
</feature>
<sequence>MSAVVIKFQPPTEPPAPVNKPKAGGYTNLDNDTDLALLAELPNALVKPALFLMSRRGLRQSAVHWGEVAAFCKRGQTQTSEALAALAALGYAVSEDGLWRWDYRVSTGNPPETRRKPGMSAPKKNVLHKQKQAPELRNEGTKEEEDAGAREALTLTAFTPTPEHSEREAGQAPDGAASDEAPMASPSQDQLDNAHCDGGNVDAEGLKQVPPAAPTYRAAMDAISGAGLLPVWQKWVRLNALKRVTQEAQAELWYGWIQDGQGQALGEQAAYIIEAGHYEFPLPALKKRMRDAATALVPVPVQARPALAVGQRVRYPDGSEATVLAVLSRGIATDHPDFPDVPLGQVKTLDVLS</sequence>
<evidence type="ECO:0000313" key="2">
    <source>
        <dbReference type="EMBL" id="MVN86844.1"/>
    </source>
</evidence>
<evidence type="ECO:0000256" key="1">
    <source>
        <dbReference type="SAM" id="MobiDB-lite"/>
    </source>
</evidence>
<reference evidence="2 3" key="1">
    <citation type="submission" date="2019-12" db="EMBL/GenBank/DDBJ databases">
        <title>Deinococcus sp. HMF7620 Genome sequencing and assembly.</title>
        <authorList>
            <person name="Kang H."/>
            <person name="Kim H."/>
            <person name="Joh K."/>
        </authorList>
    </citation>
    <scope>NUCLEOTIDE SEQUENCE [LARGE SCALE GENOMIC DNA]</scope>
    <source>
        <strain evidence="2 3">HMF7620</strain>
    </source>
</reference>
<dbReference type="Proteomes" id="UP000483286">
    <property type="component" value="Unassembled WGS sequence"/>
</dbReference>
<dbReference type="EMBL" id="WQLB01000009">
    <property type="protein sequence ID" value="MVN86844.1"/>
    <property type="molecule type" value="Genomic_DNA"/>
</dbReference>
<accession>A0A7C9MQX8</accession>
<protein>
    <submittedName>
        <fullName evidence="2">Uncharacterized protein</fullName>
    </submittedName>
</protein>
<evidence type="ECO:0000313" key="3">
    <source>
        <dbReference type="Proteomes" id="UP000483286"/>
    </source>
</evidence>
<dbReference type="RefSeq" id="WP_157458895.1">
    <property type="nucleotide sequence ID" value="NZ_WQLB01000009.1"/>
</dbReference>
<gene>
    <name evidence="2" type="ORF">GO986_08715</name>
</gene>
<feature type="compositionally biased region" description="Basic and acidic residues" evidence="1">
    <location>
        <begin position="132"/>
        <end position="141"/>
    </location>
</feature>
<comment type="caution">
    <text evidence="2">The sequence shown here is derived from an EMBL/GenBank/DDBJ whole genome shotgun (WGS) entry which is preliminary data.</text>
</comment>
<organism evidence="2 3">
    <name type="scientific">Deinococcus arboris</name>
    <dbReference type="NCBI Taxonomy" id="2682977"/>
    <lineage>
        <taxon>Bacteria</taxon>
        <taxon>Thermotogati</taxon>
        <taxon>Deinococcota</taxon>
        <taxon>Deinococci</taxon>
        <taxon>Deinococcales</taxon>
        <taxon>Deinococcaceae</taxon>
        <taxon>Deinococcus</taxon>
    </lineage>
</organism>
<name>A0A7C9MQX8_9DEIO</name>
<dbReference type="AlphaFoldDB" id="A0A7C9MQX8"/>
<keyword evidence="3" id="KW-1185">Reference proteome</keyword>